<keyword evidence="6" id="KW-1133">Transmembrane helix</keyword>
<dbReference type="Gene3D" id="1.10.40.80">
    <property type="match status" value="1"/>
</dbReference>
<evidence type="ECO:0000256" key="5">
    <source>
        <dbReference type="ARBA" id="ARBA00023284"/>
    </source>
</evidence>
<accession>A0A1G1WRT5</accession>
<dbReference type="InterPro" id="IPR012336">
    <property type="entry name" value="Thioredoxin-like_fold"/>
</dbReference>
<evidence type="ECO:0000313" key="9">
    <source>
        <dbReference type="Proteomes" id="UP000177821"/>
    </source>
</evidence>
<comment type="similarity">
    <text evidence="1">Belongs to the thioredoxin family. DsbA subfamily.</text>
</comment>
<keyword evidence="6" id="KW-0812">Transmembrane</keyword>
<dbReference type="SUPFAM" id="SSF52833">
    <property type="entry name" value="Thioredoxin-like"/>
    <property type="match status" value="1"/>
</dbReference>
<evidence type="ECO:0000256" key="4">
    <source>
        <dbReference type="ARBA" id="ARBA00023157"/>
    </source>
</evidence>
<evidence type="ECO:0000256" key="1">
    <source>
        <dbReference type="ARBA" id="ARBA00005791"/>
    </source>
</evidence>
<keyword evidence="3" id="KW-0560">Oxidoreductase</keyword>
<feature type="domain" description="Thioredoxin" evidence="7">
    <location>
        <begin position="43"/>
        <end position="250"/>
    </location>
</feature>
<dbReference type="AlphaFoldDB" id="A0A1G1WRT5"/>
<reference evidence="8 9" key="1">
    <citation type="journal article" date="2016" name="Nat. Commun.">
        <title>Thousands of microbial genomes shed light on interconnected biogeochemical processes in an aquifer system.</title>
        <authorList>
            <person name="Anantharaman K."/>
            <person name="Brown C.T."/>
            <person name="Hug L.A."/>
            <person name="Sharon I."/>
            <person name="Castelle C.J."/>
            <person name="Probst A.J."/>
            <person name="Thomas B.C."/>
            <person name="Singh A."/>
            <person name="Wilkins M.J."/>
            <person name="Karaoz U."/>
            <person name="Brodie E.L."/>
            <person name="Williams K.H."/>
            <person name="Hubbard S.S."/>
            <person name="Banfield J.F."/>
        </authorList>
    </citation>
    <scope>NUCLEOTIDE SEQUENCE [LARGE SCALE GENOMIC DNA]</scope>
</reference>
<organism evidence="8 9">
    <name type="scientific">Candidatus Woykebacteria bacterium RIFCSPHIGHO2_02_FULL_43_16b</name>
    <dbReference type="NCBI Taxonomy" id="1802601"/>
    <lineage>
        <taxon>Bacteria</taxon>
        <taxon>Candidatus Woykeibacteriota</taxon>
    </lineage>
</organism>
<dbReference type="PANTHER" id="PTHR13887">
    <property type="entry name" value="GLUTATHIONE S-TRANSFERASE KAPPA"/>
    <property type="match status" value="1"/>
</dbReference>
<evidence type="ECO:0000256" key="3">
    <source>
        <dbReference type="ARBA" id="ARBA00023002"/>
    </source>
</evidence>
<dbReference type="Pfam" id="PF13462">
    <property type="entry name" value="Thioredoxin_4"/>
    <property type="match status" value="1"/>
</dbReference>
<evidence type="ECO:0000259" key="7">
    <source>
        <dbReference type="PROSITE" id="PS51352"/>
    </source>
</evidence>
<dbReference type="InterPro" id="IPR013766">
    <property type="entry name" value="Thioredoxin_domain"/>
</dbReference>
<keyword evidence="4" id="KW-1015">Disulfide bond</keyword>
<name>A0A1G1WRT5_9BACT</name>
<dbReference type="EMBL" id="MHCX01000002">
    <property type="protein sequence ID" value="OGY30291.1"/>
    <property type="molecule type" value="Genomic_DNA"/>
</dbReference>
<evidence type="ECO:0000256" key="2">
    <source>
        <dbReference type="ARBA" id="ARBA00022729"/>
    </source>
</evidence>
<dbReference type="Gene3D" id="3.40.30.10">
    <property type="entry name" value="Glutaredoxin"/>
    <property type="match status" value="1"/>
</dbReference>
<dbReference type="PANTHER" id="PTHR13887:SF14">
    <property type="entry name" value="DISULFIDE BOND FORMATION PROTEIN D"/>
    <property type="match status" value="1"/>
</dbReference>
<dbReference type="PROSITE" id="PS51352">
    <property type="entry name" value="THIOREDOXIN_2"/>
    <property type="match status" value="1"/>
</dbReference>
<dbReference type="GO" id="GO:0016491">
    <property type="term" value="F:oxidoreductase activity"/>
    <property type="evidence" value="ECO:0007669"/>
    <property type="project" value="UniProtKB-KW"/>
</dbReference>
<gene>
    <name evidence="8" type="ORF">A3J50_03205</name>
</gene>
<keyword evidence="6" id="KW-0472">Membrane</keyword>
<protein>
    <recommendedName>
        <fullName evidence="7">Thioredoxin domain-containing protein</fullName>
    </recommendedName>
</protein>
<evidence type="ECO:0000313" key="8">
    <source>
        <dbReference type="EMBL" id="OGY30291.1"/>
    </source>
</evidence>
<proteinExistence type="inferred from homology"/>
<keyword evidence="5" id="KW-0676">Redox-active center</keyword>
<evidence type="ECO:0000256" key="6">
    <source>
        <dbReference type="SAM" id="Phobius"/>
    </source>
</evidence>
<dbReference type="Proteomes" id="UP000177821">
    <property type="component" value="Unassembled WGS sequence"/>
</dbReference>
<sequence length="250" mass="27104">MQIKKLTLSDKISVQSALLIGSALISLSILISGGVVKLKSSPSVLGQATIPTTTPGVDQGQIATVSGDDDPVLGSSSAPITIIEFSDYECPYCKRHFDQTYGQLKTDYIDTGKVKLIYRDLPLSFHEPEASKEALAANCSRDQGGDSVYFKFHDEVFKKTKSNGEGLGENGIYQISKDLGLNQTDFKNCIDNQKYAKEIKDDVSEASKIGAGSTPSFYIGKSSPNNVIQGIYLRGAQPFDQFKKVIDSLI</sequence>
<comment type="caution">
    <text evidence="8">The sequence shown here is derived from an EMBL/GenBank/DDBJ whole genome shotgun (WGS) entry which is preliminary data.</text>
</comment>
<feature type="transmembrane region" description="Helical" evidence="6">
    <location>
        <begin position="12"/>
        <end position="36"/>
    </location>
</feature>
<keyword evidence="2" id="KW-0732">Signal</keyword>
<dbReference type="InterPro" id="IPR036249">
    <property type="entry name" value="Thioredoxin-like_sf"/>
</dbReference>